<dbReference type="SMART" id="SM00972">
    <property type="entry name" value="SCPU"/>
    <property type="match status" value="2"/>
</dbReference>
<comment type="caution">
    <text evidence="3">The sequence shown here is derived from an EMBL/GenBank/DDBJ whole genome shotgun (WGS) entry which is preliminary data.</text>
</comment>
<dbReference type="PANTHER" id="PTHR37089">
    <property type="entry name" value="PROTEIN U-RELATED"/>
    <property type="match status" value="1"/>
</dbReference>
<evidence type="ECO:0000313" key="3">
    <source>
        <dbReference type="EMBL" id="CAE6841784.1"/>
    </source>
</evidence>
<name>A0ABN7N455_9BURK</name>
<evidence type="ECO:0000256" key="1">
    <source>
        <dbReference type="SAM" id="SignalP"/>
    </source>
</evidence>
<dbReference type="InterPro" id="IPR053167">
    <property type="entry name" value="Spore_coat_component"/>
</dbReference>
<keyword evidence="4" id="KW-1185">Reference proteome</keyword>
<evidence type="ECO:0000313" key="4">
    <source>
        <dbReference type="Proteomes" id="UP000674425"/>
    </source>
</evidence>
<accession>A0ABN7N455</accession>
<keyword evidence="1" id="KW-0732">Signal</keyword>
<reference evidence="3 4" key="1">
    <citation type="submission" date="2021-02" db="EMBL/GenBank/DDBJ databases">
        <authorList>
            <person name="Vanwijnsberghe S."/>
        </authorList>
    </citation>
    <scope>NUCLEOTIDE SEQUENCE [LARGE SCALE GENOMIC DNA]</scope>
    <source>
        <strain evidence="3 4">R-69658</strain>
    </source>
</reference>
<proteinExistence type="predicted"/>
<dbReference type="RefSeq" id="WP_200621805.1">
    <property type="nucleotide sequence ID" value="NZ_CAJNAU010000101.1"/>
</dbReference>
<protein>
    <recommendedName>
        <fullName evidence="2">Spore coat protein U/FanG domain-containing protein</fullName>
    </recommendedName>
</protein>
<feature type="signal peptide" evidence="1">
    <location>
        <begin position="1"/>
        <end position="23"/>
    </location>
</feature>
<sequence length="318" mass="31974">MRRLVLLLALCALLGVLPQRASAQTCTASPSALSFGNVSPIGLSAVAATGTVSISCTWPAVTLTPSVQVCLNMGGTTPRALTIGANQLQYNLYQDAALSLPWGSTTLGTIPISVTLNKPVTGNTATTSVNFYGQITANQPTVPTTGNASTTYSQTLSQTSLTYGFFLLLAPGCAALTTSAGSFGFTASATVVNNCLISATNVAFTSTGVLSSALNASGAITARCTNGDAYQIALSSGLSGSVAARQMQRAGGGGAVNYQLYTDAAHTSAWGDGTAGTTMATGTGSGNAVSITVYGRVPAQTTPMPGNYSDTITATISF</sequence>
<organism evidence="3 4">
    <name type="scientific">Paraburkholderia aspalathi</name>
    <dbReference type="NCBI Taxonomy" id="1324617"/>
    <lineage>
        <taxon>Bacteria</taxon>
        <taxon>Pseudomonadati</taxon>
        <taxon>Pseudomonadota</taxon>
        <taxon>Betaproteobacteria</taxon>
        <taxon>Burkholderiales</taxon>
        <taxon>Burkholderiaceae</taxon>
        <taxon>Paraburkholderia</taxon>
    </lineage>
</organism>
<feature type="domain" description="Spore coat protein U/FanG" evidence="2">
    <location>
        <begin position="21"/>
        <end position="143"/>
    </location>
</feature>
<feature type="domain" description="Spore coat protein U/FanG" evidence="2">
    <location>
        <begin position="185"/>
        <end position="315"/>
    </location>
</feature>
<feature type="chain" id="PRO_5045633509" description="Spore coat protein U/FanG domain-containing protein" evidence="1">
    <location>
        <begin position="24"/>
        <end position="318"/>
    </location>
</feature>
<dbReference type="Pfam" id="PF05229">
    <property type="entry name" value="SCPU"/>
    <property type="match status" value="2"/>
</dbReference>
<dbReference type="InterPro" id="IPR007893">
    <property type="entry name" value="Spore_coat_U/FanG"/>
</dbReference>
<dbReference type="Proteomes" id="UP000674425">
    <property type="component" value="Unassembled WGS sequence"/>
</dbReference>
<evidence type="ECO:0000259" key="2">
    <source>
        <dbReference type="Pfam" id="PF05229"/>
    </source>
</evidence>
<gene>
    <name evidence="3" type="ORF">R69658_06759</name>
</gene>
<dbReference type="EMBL" id="CAJNAU010000101">
    <property type="protein sequence ID" value="CAE6841784.1"/>
    <property type="molecule type" value="Genomic_DNA"/>
</dbReference>